<evidence type="ECO:0000256" key="2">
    <source>
        <dbReference type="ARBA" id="ARBA00010333"/>
    </source>
</evidence>
<dbReference type="InterPro" id="IPR008258">
    <property type="entry name" value="Transglycosylase_SLT_dom_1"/>
</dbReference>
<evidence type="ECO:0000256" key="3">
    <source>
        <dbReference type="ARBA" id="ARBA00022729"/>
    </source>
</evidence>
<dbReference type="RefSeq" id="WP_272138084.1">
    <property type="nucleotide sequence ID" value="NZ_JAQLOI010000001.1"/>
</dbReference>
<dbReference type="Proteomes" id="UP001210678">
    <property type="component" value="Unassembled WGS sequence"/>
</dbReference>
<evidence type="ECO:0000256" key="1">
    <source>
        <dbReference type="ARBA" id="ARBA00004339"/>
    </source>
</evidence>
<dbReference type="Gene3D" id="1.10.530.10">
    <property type="match status" value="1"/>
</dbReference>
<comment type="caution">
    <text evidence="6">The sequence shown here is derived from an EMBL/GenBank/DDBJ whole genome shotgun (WGS) entry which is preliminary data.</text>
</comment>
<dbReference type="InterPro" id="IPR023346">
    <property type="entry name" value="Lysozyme-like_dom_sf"/>
</dbReference>
<organism evidence="6 7">
    <name type="scientific">Vibrio algarum</name>
    <dbReference type="NCBI Taxonomy" id="3020714"/>
    <lineage>
        <taxon>Bacteria</taxon>
        <taxon>Pseudomonadati</taxon>
        <taxon>Pseudomonadota</taxon>
        <taxon>Gammaproteobacteria</taxon>
        <taxon>Vibrionales</taxon>
        <taxon>Vibrionaceae</taxon>
        <taxon>Vibrio</taxon>
    </lineage>
</organism>
<dbReference type="PANTHER" id="PTHR35936">
    <property type="entry name" value="MEMBRANE-BOUND LYTIC MUREIN TRANSGLYCOSYLASE F"/>
    <property type="match status" value="1"/>
</dbReference>
<feature type="domain" description="Solute-binding protein family 3/N-terminal" evidence="5">
    <location>
        <begin position="36"/>
        <end position="273"/>
    </location>
</feature>
<evidence type="ECO:0000259" key="5">
    <source>
        <dbReference type="SMART" id="SM00062"/>
    </source>
</evidence>
<evidence type="ECO:0000313" key="7">
    <source>
        <dbReference type="Proteomes" id="UP001210678"/>
    </source>
</evidence>
<protein>
    <submittedName>
        <fullName evidence="6">Lytic transglycosylase F</fullName>
    </submittedName>
</protein>
<comment type="subcellular location">
    <subcellularLocation>
        <location evidence="1">Cell outer membrane</location>
        <topology evidence="1">Peripheral membrane protein</topology>
    </subcellularLocation>
</comment>
<dbReference type="CDD" id="cd01009">
    <property type="entry name" value="PBP2_YfhD_N"/>
    <property type="match status" value="1"/>
</dbReference>
<dbReference type="InterPro" id="IPR001638">
    <property type="entry name" value="Solute-binding_3/MltF_N"/>
</dbReference>
<dbReference type="SUPFAM" id="SSF53850">
    <property type="entry name" value="Periplasmic binding protein-like II"/>
    <property type="match status" value="1"/>
</dbReference>
<keyword evidence="4" id="KW-0472">Membrane</keyword>
<dbReference type="SUPFAM" id="SSF53955">
    <property type="entry name" value="Lysozyme-like"/>
    <property type="match status" value="1"/>
</dbReference>
<accession>A0ABT4YTA4</accession>
<sequence length="468" mass="53637">MISLLFIPFFSFSLELTPLNTNPYTGDLDELTKKGIVRVLVSEDLGFYYVEGGKPKGMLAEVLHHFEKELKKKHTSVHIQIIPVTRDDLIPALNAGFGDVIVANLTKTTRREQTLDFSTPMISNIKEFLVTHSGEPELVDIDQLSGKEIWVRPSSSYFESIQSINEYLILSNLAPINVHFFDEALQDYEIVEMVNQGYIYSTVLDSHKVELWLGVMDNIKIHENLPLRSGAEISWAFRKNSPQLEKQVNSFLRTAKAGTLLGNVLYDRYILNSKWLSRALSPDRIKRMQSLTNVFEKYSEQYDFDWLMVSAQAFQESGLDNSLVSHKGAVGIMQVLPSTAADPNVNIKDIKQLDNNVHAGVKYMRFITDRYFSDDEITRDNQVYLSLAAYNAGPANIRKMRRLAVKHGYDPNIWFKNVEIITRRNIGREPVNYVANINRYFVIYKQLEDMRKLREEKSAALLKLVAPE</sequence>
<dbReference type="EMBL" id="JAQLOI010000001">
    <property type="protein sequence ID" value="MDB1124796.1"/>
    <property type="molecule type" value="Genomic_DNA"/>
</dbReference>
<proteinExistence type="inferred from homology"/>
<dbReference type="Gene3D" id="3.40.190.10">
    <property type="entry name" value="Periplasmic binding protein-like II"/>
    <property type="match status" value="2"/>
</dbReference>
<dbReference type="Pfam" id="PF00497">
    <property type="entry name" value="SBP_bac_3"/>
    <property type="match status" value="1"/>
</dbReference>
<dbReference type="CDD" id="cd13403">
    <property type="entry name" value="MLTF-like"/>
    <property type="match status" value="1"/>
</dbReference>
<keyword evidence="3" id="KW-0732">Signal</keyword>
<name>A0ABT4YTA4_9VIBR</name>
<comment type="similarity">
    <text evidence="2">Belongs to the bacterial solute-binding protein 3 family.</text>
</comment>
<keyword evidence="4" id="KW-0998">Cell outer membrane</keyword>
<dbReference type="SMART" id="SM00062">
    <property type="entry name" value="PBPb"/>
    <property type="match status" value="1"/>
</dbReference>
<evidence type="ECO:0000256" key="4">
    <source>
        <dbReference type="ARBA" id="ARBA00023237"/>
    </source>
</evidence>
<reference evidence="6 7" key="1">
    <citation type="submission" date="2023-01" db="EMBL/GenBank/DDBJ databases">
        <title>Vibrio sp. KJ40-1 sp.nov, isolated from marine algae.</title>
        <authorList>
            <person name="Butt M."/>
            <person name="Kim J.M.J."/>
            <person name="Jeon C.O.C."/>
        </authorList>
    </citation>
    <scope>NUCLEOTIDE SEQUENCE [LARGE SCALE GENOMIC DNA]</scope>
    <source>
        <strain evidence="6 7">KJ40-1</strain>
    </source>
</reference>
<dbReference type="Pfam" id="PF01464">
    <property type="entry name" value="SLT"/>
    <property type="match status" value="1"/>
</dbReference>
<keyword evidence="7" id="KW-1185">Reference proteome</keyword>
<evidence type="ECO:0000313" key="6">
    <source>
        <dbReference type="EMBL" id="MDB1124796.1"/>
    </source>
</evidence>
<gene>
    <name evidence="6" type="ORF">PGX00_14550</name>
</gene>